<feature type="active site" description="Proton acceptor" evidence="5">
    <location>
        <position position="613"/>
    </location>
</feature>
<feature type="domain" description="Glucose-methanol-choline oxidoreductase N-terminal" evidence="7">
    <location>
        <begin position="121"/>
        <end position="144"/>
    </location>
</feature>
<dbReference type="GO" id="GO:0016614">
    <property type="term" value="F:oxidoreductase activity, acting on CH-OH group of donors"/>
    <property type="evidence" value="ECO:0007669"/>
    <property type="project" value="InterPro"/>
</dbReference>
<evidence type="ECO:0000256" key="3">
    <source>
        <dbReference type="ARBA" id="ARBA00022630"/>
    </source>
</evidence>
<organism evidence="9 10">
    <name type="scientific">Entomortierella parvispora</name>
    <dbReference type="NCBI Taxonomy" id="205924"/>
    <lineage>
        <taxon>Eukaryota</taxon>
        <taxon>Fungi</taxon>
        <taxon>Fungi incertae sedis</taxon>
        <taxon>Mucoromycota</taxon>
        <taxon>Mortierellomycotina</taxon>
        <taxon>Mortierellomycetes</taxon>
        <taxon>Mortierellales</taxon>
        <taxon>Mortierellaceae</taxon>
        <taxon>Entomortierella</taxon>
    </lineage>
</organism>
<evidence type="ECO:0000256" key="1">
    <source>
        <dbReference type="ARBA" id="ARBA00001974"/>
    </source>
</evidence>
<reference evidence="9" key="1">
    <citation type="submission" date="2021-11" db="EMBL/GenBank/DDBJ databases">
        <authorList>
            <person name="Herlambang A."/>
            <person name="Guo Y."/>
            <person name="Takashima Y."/>
            <person name="Nishizawa T."/>
        </authorList>
    </citation>
    <scope>NUCLEOTIDE SEQUENCE</scope>
    <source>
        <strain evidence="9">E1425</strain>
    </source>
</reference>
<dbReference type="SUPFAM" id="SSF51905">
    <property type="entry name" value="FAD/NAD(P)-binding domain"/>
    <property type="match status" value="1"/>
</dbReference>
<name>A0A9P3H8Z3_9FUNG</name>
<proteinExistence type="inferred from homology"/>
<dbReference type="AlphaFoldDB" id="A0A9P3H8Z3"/>
<keyword evidence="3 6" id="KW-0285">Flavoprotein</keyword>
<feature type="domain" description="Glucose-methanol-choline oxidoreductase N-terminal" evidence="8">
    <location>
        <begin position="331"/>
        <end position="345"/>
    </location>
</feature>
<dbReference type="EMBL" id="BQFW01000006">
    <property type="protein sequence ID" value="GJJ72267.1"/>
    <property type="molecule type" value="Genomic_DNA"/>
</dbReference>
<dbReference type="PROSITE" id="PS00623">
    <property type="entry name" value="GMC_OXRED_1"/>
    <property type="match status" value="1"/>
</dbReference>
<dbReference type="PANTHER" id="PTHR11552">
    <property type="entry name" value="GLUCOSE-METHANOL-CHOLINE GMC OXIDOREDUCTASE"/>
    <property type="match status" value="1"/>
</dbReference>
<dbReference type="InterPro" id="IPR000172">
    <property type="entry name" value="GMC_OxRdtase_N"/>
</dbReference>
<dbReference type="OrthoDB" id="269227at2759"/>
<evidence type="ECO:0000256" key="6">
    <source>
        <dbReference type="RuleBase" id="RU003968"/>
    </source>
</evidence>
<evidence type="ECO:0000256" key="4">
    <source>
        <dbReference type="ARBA" id="ARBA00022827"/>
    </source>
</evidence>
<protein>
    <submittedName>
        <fullName evidence="9">Choline dehydrogenase</fullName>
    </submittedName>
</protein>
<reference evidence="9" key="2">
    <citation type="journal article" date="2022" name="Microbiol. Resour. Announc.">
        <title>Whole-Genome Sequence of Entomortierella parvispora E1425, a Mucoromycotan Fungus Associated with Burkholderiaceae-Related Endosymbiotic Bacteria.</title>
        <authorList>
            <person name="Herlambang A."/>
            <person name="Guo Y."/>
            <person name="Takashima Y."/>
            <person name="Narisawa K."/>
            <person name="Ohta H."/>
            <person name="Nishizawa T."/>
        </authorList>
    </citation>
    <scope>NUCLEOTIDE SEQUENCE</scope>
    <source>
        <strain evidence="9">E1425</strain>
    </source>
</reference>
<dbReference type="InterPro" id="IPR036188">
    <property type="entry name" value="FAD/NAD-bd_sf"/>
</dbReference>
<keyword evidence="10" id="KW-1185">Reference proteome</keyword>
<dbReference type="Pfam" id="PF05199">
    <property type="entry name" value="GMC_oxred_C"/>
    <property type="match status" value="1"/>
</dbReference>
<sequence length="640" mass="70278">MTLLNKTTTGVAAITAGAAVYINKKRNEEPLRGPWDSSKDANVNYDFVILGGGTAGCVLASRLAEDPKVSILVLEAGYSDNISQSMTPALASQLWGSDKDWNLTTVPQVHAMGRVMHQPRGKLLGGSSSVNAMMYHRGAASDFDEWELLGNPGWSYKDCLHYFKKAEGLNDPRLPVDHPRGPLTKRIRKPQYEEFEPEFHSETGPWQITYHHLFGSSEGFIRASMAEGVPFNKDFNGSSTIGTNRVQTFIQRDAIRSSAARAYLGPGQFLNEDGTPRADRGRVRIVYGANIVRILVQMRRGVKVAVGAEFLDSNREMHTVTAVKEVLLCAGAFGSPHILLASGIGPSPHKSIPHIHTLAGVGRNLQDHLGVPINFLASPDSHTVSRKLSRVPGILYDYNVNRTGSLTTQGAEAVIFIRLEEMAPEFVAREKANGTWQDRASGPSAPHVEILFAPAFIRHHTREKAPDSENYYSLIGLLLNPVSEGTVTISDEVKGGRLETLIDPNYFSDDFDTRVMVECVRYMRKIGERMRLDPACGGVEICPGTDKVPSDDDAKLQDYVKMHSSIYYHPTSTCRMGPASDPLAVVDARLNVYGIDRLRIVDASIAPKLPAAHTCAMSVMIGEKAADMIKEDWKEVPAKL</sequence>
<dbReference type="InterPro" id="IPR007867">
    <property type="entry name" value="GMC_OxRtase_C"/>
</dbReference>
<evidence type="ECO:0000259" key="8">
    <source>
        <dbReference type="PROSITE" id="PS00624"/>
    </source>
</evidence>
<evidence type="ECO:0000256" key="5">
    <source>
        <dbReference type="PIRSR" id="PIRSR000137-1"/>
    </source>
</evidence>
<gene>
    <name evidence="9" type="ORF">EMPS_04624</name>
</gene>
<dbReference type="SUPFAM" id="SSF54373">
    <property type="entry name" value="FAD-linked reductases, C-terminal domain"/>
    <property type="match status" value="1"/>
</dbReference>
<dbReference type="Pfam" id="PF00732">
    <property type="entry name" value="GMC_oxred_N"/>
    <property type="match status" value="1"/>
</dbReference>
<feature type="active site" description="Proton donor" evidence="5">
    <location>
        <position position="569"/>
    </location>
</feature>
<accession>A0A9P3H8Z3</accession>
<dbReference type="Gene3D" id="3.30.560.10">
    <property type="entry name" value="Glucose Oxidase, domain 3"/>
    <property type="match status" value="1"/>
</dbReference>
<dbReference type="Gene3D" id="3.50.50.60">
    <property type="entry name" value="FAD/NAD(P)-binding domain"/>
    <property type="match status" value="1"/>
</dbReference>
<dbReference type="InterPro" id="IPR012132">
    <property type="entry name" value="GMC_OxRdtase"/>
</dbReference>
<dbReference type="PROSITE" id="PS00624">
    <property type="entry name" value="GMC_OXRED_2"/>
    <property type="match status" value="1"/>
</dbReference>
<evidence type="ECO:0000313" key="9">
    <source>
        <dbReference type="EMBL" id="GJJ72267.1"/>
    </source>
</evidence>
<comment type="caution">
    <text evidence="9">The sequence shown here is derived from an EMBL/GenBank/DDBJ whole genome shotgun (WGS) entry which is preliminary data.</text>
</comment>
<comment type="cofactor">
    <cofactor evidence="1">
        <name>FAD</name>
        <dbReference type="ChEBI" id="CHEBI:57692"/>
    </cofactor>
</comment>
<dbReference type="PIRSF" id="PIRSF000137">
    <property type="entry name" value="Alcohol_oxidase"/>
    <property type="match status" value="1"/>
</dbReference>
<evidence type="ECO:0000259" key="7">
    <source>
        <dbReference type="PROSITE" id="PS00623"/>
    </source>
</evidence>
<dbReference type="PANTHER" id="PTHR11552:SF147">
    <property type="entry name" value="CHOLINE DEHYDROGENASE, MITOCHONDRIAL"/>
    <property type="match status" value="1"/>
</dbReference>
<dbReference type="GO" id="GO:0050660">
    <property type="term" value="F:flavin adenine dinucleotide binding"/>
    <property type="evidence" value="ECO:0007669"/>
    <property type="project" value="InterPro"/>
</dbReference>
<keyword evidence="4 6" id="KW-0274">FAD</keyword>
<evidence type="ECO:0000313" key="10">
    <source>
        <dbReference type="Proteomes" id="UP000827284"/>
    </source>
</evidence>
<evidence type="ECO:0000256" key="2">
    <source>
        <dbReference type="ARBA" id="ARBA00010790"/>
    </source>
</evidence>
<dbReference type="Proteomes" id="UP000827284">
    <property type="component" value="Unassembled WGS sequence"/>
</dbReference>
<comment type="similarity">
    <text evidence="2 6">Belongs to the GMC oxidoreductase family.</text>
</comment>